<dbReference type="Pfam" id="PF03023">
    <property type="entry name" value="MurJ"/>
    <property type="match status" value="1"/>
</dbReference>
<dbReference type="Proteomes" id="UP001217083">
    <property type="component" value="Unassembled WGS sequence"/>
</dbReference>
<feature type="transmembrane region" description="Helical" evidence="10">
    <location>
        <begin position="257"/>
        <end position="274"/>
    </location>
</feature>
<comment type="caution">
    <text evidence="11">The sequence shown here is derived from an EMBL/GenBank/DDBJ whole genome shotgun (WGS) entry which is preliminary data.</text>
</comment>
<evidence type="ECO:0000256" key="8">
    <source>
        <dbReference type="ARBA" id="ARBA00060041"/>
    </source>
</evidence>
<feature type="transmembrane region" description="Helical" evidence="10">
    <location>
        <begin position="58"/>
        <end position="79"/>
    </location>
</feature>
<comment type="function">
    <text evidence="8">Involved in peptidoglycan biosynthesis. Transports lipid-linked peptidoglycan precursors from the inner to the outer leaflet of the cytoplasmic membrane.</text>
</comment>
<keyword evidence="12" id="KW-1185">Reference proteome</keyword>
<evidence type="ECO:0000256" key="9">
    <source>
        <dbReference type="ARBA" id="ARBA00061532"/>
    </source>
</evidence>
<evidence type="ECO:0000256" key="4">
    <source>
        <dbReference type="ARBA" id="ARBA00022960"/>
    </source>
</evidence>
<feature type="transmembrane region" description="Helical" evidence="10">
    <location>
        <begin position="321"/>
        <end position="345"/>
    </location>
</feature>
<feature type="transmembrane region" description="Helical" evidence="10">
    <location>
        <begin position="280"/>
        <end position="300"/>
    </location>
</feature>
<evidence type="ECO:0000256" key="7">
    <source>
        <dbReference type="ARBA" id="ARBA00023136"/>
    </source>
</evidence>
<keyword evidence="5" id="KW-0573">Peptidoglycan synthesis</keyword>
<dbReference type="PANTHER" id="PTHR47019">
    <property type="entry name" value="LIPID II FLIPPASE MURJ"/>
    <property type="match status" value="1"/>
</dbReference>
<feature type="transmembrane region" description="Helical" evidence="10">
    <location>
        <begin position="21"/>
        <end position="38"/>
    </location>
</feature>
<feature type="transmembrane region" description="Helical" evidence="10">
    <location>
        <begin position="357"/>
        <end position="378"/>
    </location>
</feature>
<evidence type="ECO:0000256" key="1">
    <source>
        <dbReference type="ARBA" id="ARBA00004651"/>
    </source>
</evidence>
<evidence type="ECO:0000256" key="3">
    <source>
        <dbReference type="ARBA" id="ARBA00022692"/>
    </source>
</evidence>
<evidence type="ECO:0000256" key="10">
    <source>
        <dbReference type="SAM" id="Phobius"/>
    </source>
</evidence>
<accession>A0ABT5XR10</accession>
<dbReference type="InterPro" id="IPR004268">
    <property type="entry name" value="MurJ"/>
</dbReference>
<feature type="transmembrane region" description="Helical" evidence="10">
    <location>
        <begin position="100"/>
        <end position="123"/>
    </location>
</feature>
<dbReference type="PANTHER" id="PTHR47019:SF1">
    <property type="entry name" value="LIPID II FLIPPASE MURJ"/>
    <property type="match status" value="1"/>
</dbReference>
<dbReference type="RefSeq" id="WP_275650284.1">
    <property type="nucleotide sequence ID" value="NZ_JARFVA010000005.1"/>
</dbReference>
<name>A0ABT5XR10_9FLAO</name>
<evidence type="ECO:0000256" key="2">
    <source>
        <dbReference type="ARBA" id="ARBA00022475"/>
    </source>
</evidence>
<dbReference type="EMBL" id="JARFVA010000005">
    <property type="protein sequence ID" value="MDF0708337.1"/>
    <property type="molecule type" value="Genomic_DNA"/>
</dbReference>
<evidence type="ECO:0000313" key="12">
    <source>
        <dbReference type="Proteomes" id="UP001217083"/>
    </source>
</evidence>
<keyword evidence="6 10" id="KW-1133">Transmembrane helix</keyword>
<feature type="transmembrane region" description="Helical" evidence="10">
    <location>
        <begin position="197"/>
        <end position="219"/>
    </location>
</feature>
<feature type="transmembrane region" description="Helical" evidence="10">
    <location>
        <begin position="143"/>
        <end position="162"/>
    </location>
</feature>
<dbReference type="PRINTS" id="PR01806">
    <property type="entry name" value="VIRFACTRMVIN"/>
</dbReference>
<dbReference type="InterPro" id="IPR051050">
    <property type="entry name" value="Lipid_II_flippase_MurJ/MviN"/>
</dbReference>
<keyword evidence="2" id="KW-1003">Cell membrane</keyword>
<protein>
    <submittedName>
        <fullName evidence="11">Lipid II flippase MurJ</fullName>
    </submittedName>
</protein>
<evidence type="ECO:0000256" key="6">
    <source>
        <dbReference type="ARBA" id="ARBA00022989"/>
    </source>
</evidence>
<evidence type="ECO:0000256" key="5">
    <source>
        <dbReference type="ARBA" id="ARBA00022984"/>
    </source>
</evidence>
<comment type="subcellular location">
    <subcellularLocation>
        <location evidence="1">Cell membrane</location>
        <topology evidence="1">Multi-pass membrane protein</topology>
    </subcellularLocation>
</comment>
<comment type="similarity">
    <text evidence="9">Belongs to the MurJ/MviN family.</text>
</comment>
<keyword evidence="7 10" id="KW-0472">Membrane</keyword>
<feature type="transmembrane region" description="Helical" evidence="10">
    <location>
        <begin position="390"/>
        <end position="409"/>
    </location>
</feature>
<feature type="transmembrane region" description="Helical" evidence="10">
    <location>
        <begin position="169"/>
        <end position="191"/>
    </location>
</feature>
<sequence>MSIKSIISKLTGRFKIAIVRNIIIVGSVTLFVKVAGFYKETLVASSFGLSELLDSFYLAILIPSFIQAVFIGSVKNIFIPNYVAETKNSENPDIGGFQTLGFLLIFGIVLIFIILTFLFGLYFLEYAFPNHTDSFYSLTRTQLFIMTPCLLFWGGSSLLSALLDIDNKFLASAIYPVFIAVCTIIFLVYFKESFGEMVLALGTLTGSVVGFIFLLAVTLKSKLIILSNPLVNENTRMMINQLPPKITSGFLTGMNQFVDQFFAAQLAVGSISAINYGIKIPSFILTLSMIATGTVLLPYFSKKITENRLQAFKDLFKILKVIFGLGLVVTAVIFIFSSDIIRFLFERNEFTSDDTYTVSLIQQIILVYVPFYLCGNLLGKFLTSINKNRFMAWVSLYNLIANIAFNIIFMKLYGVYGLAISTSLVITISSFIYLFFTYKQYKRTLAQ</sequence>
<keyword evidence="4" id="KW-0133">Cell shape</keyword>
<reference evidence="11 12" key="1">
    <citation type="submission" date="2023-03" db="EMBL/GenBank/DDBJ databases">
        <title>Muricauda XX sp. nov. and Muricauda XXX sp. nov., two novel species isolated from Okinawa Trough.</title>
        <authorList>
            <person name="Cao W."/>
            <person name="Deng X."/>
        </authorList>
    </citation>
    <scope>NUCLEOTIDE SEQUENCE [LARGE SCALE GENOMIC DNA]</scope>
    <source>
        <strain evidence="11 12">81s02</strain>
    </source>
</reference>
<keyword evidence="3 10" id="KW-0812">Transmembrane</keyword>
<organism evidence="11 12">
    <name type="scientific">Flagellimonas okinawensis</name>
    <dbReference type="NCBI Taxonomy" id="3031324"/>
    <lineage>
        <taxon>Bacteria</taxon>
        <taxon>Pseudomonadati</taxon>
        <taxon>Bacteroidota</taxon>
        <taxon>Flavobacteriia</taxon>
        <taxon>Flavobacteriales</taxon>
        <taxon>Flavobacteriaceae</taxon>
        <taxon>Flagellimonas</taxon>
    </lineage>
</organism>
<feature type="transmembrane region" description="Helical" evidence="10">
    <location>
        <begin position="415"/>
        <end position="436"/>
    </location>
</feature>
<gene>
    <name evidence="11" type="ORF">PY091_14015</name>
</gene>
<evidence type="ECO:0000313" key="11">
    <source>
        <dbReference type="EMBL" id="MDF0708337.1"/>
    </source>
</evidence>
<proteinExistence type="inferred from homology"/>